<accession>A0AAD2CQH6</accession>
<evidence type="ECO:0000313" key="2">
    <source>
        <dbReference type="EMBL" id="CAJ1942686.1"/>
    </source>
</evidence>
<evidence type="ECO:0000313" key="3">
    <source>
        <dbReference type="Proteomes" id="UP001295423"/>
    </source>
</evidence>
<evidence type="ECO:0000256" key="1">
    <source>
        <dbReference type="SAM" id="MobiDB-lite"/>
    </source>
</evidence>
<reference evidence="2" key="1">
    <citation type="submission" date="2023-08" db="EMBL/GenBank/DDBJ databases">
        <authorList>
            <person name="Audoor S."/>
            <person name="Bilcke G."/>
        </authorList>
    </citation>
    <scope>NUCLEOTIDE SEQUENCE</scope>
</reference>
<dbReference type="Proteomes" id="UP001295423">
    <property type="component" value="Unassembled WGS sequence"/>
</dbReference>
<name>A0AAD2CQH6_9STRA</name>
<keyword evidence="3" id="KW-1185">Reference proteome</keyword>
<feature type="compositionally biased region" description="Basic and acidic residues" evidence="1">
    <location>
        <begin position="11"/>
        <end position="21"/>
    </location>
</feature>
<feature type="region of interest" description="Disordered" evidence="1">
    <location>
        <begin position="1"/>
        <end position="32"/>
    </location>
</feature>
<feature type="compositionally biased region" description="Polar residues" evidence="1">
    <location>
        <begin position="1"/>
        <end position="10"/>
    </location>
</feature>
<dbReference type="AlphaFoldDB" id="A0AAD2CQH6"/>
<protein>
    <submittedName>
        <fullName evidence="2">Uncharacterized protein</fullName>
    </submittedName>
</protein>
<organism evidence="2 3">
    <name type="scientific">Cylindrotheca closterium</name>
    <dbReference type="NCBI Taxonomy" id="2856"/>
    <lineage>
        <taxon>Eukaryota</taxon>
        <taxon>Sar</taxon>
        <taxon>Stramenopiles</taxon>
        <taxon>Ochrophyta</taxon>
        <taxon>Bacillariophyta</taxon>
        <taxon>Bacillariophyceae</taxon>
        <taxon>Bacillariophycidae</taxon>
        <taxon>Bacillariales</taxon>
        <taxon>Bacillariaceae</taxon>
        <taxon>Cylindrotheca</taxon>
    </lineage>
</organism>
<dbReference type="EMBL" id="CAKOGP040001112">
    <property type="protein sequence ID" value="CAJ1942686.1"/>
    <property type="molecule type" value="Genomic_DNA"/>
</dbReference>
<comment type="caution">
    <text evidence="2">The sequence shown here is derived from an EMBL/GenBank/DDBJ whole genome shotgun (WGS) entry which is preliminary data.</text>
</comment>
<proteinExistence type="predicted"/>
<gene>
    <name evidence="2" type="ORF">CYCCA115_LOCUS8071</name>
</gene>
<sequence>MSKNEQQQNENVDKQRRHQDESSSWNHDTVWHPRTDLTKDQVSELQTKLDFVKEGIVKVNMMILTCSVLWQSCTWNSHPESKDAMLECAEIHFLEVTNVFLDYLKIAYYPPCIRTTDSPLDDSIFDEEPPKCETWIL</sequence>